<evidence type="ECO:0000256" key="1">
    <source>
        <dbReference type="ARBA" id="ARBA00001933"/>
    </source>
</evidence>
<sequence>MKAEPLTTVEISKKNLIHNLGEFRKRVGKRIKIMAVVKANAYGHGILEVAKIVSRNGADWLGVASLEEGLLLRQEKINLPILVLGYIPLSEIGKAIKEDLSFVVYNRQTLEKANQKAKVHLKLETGTNRQGIDLKEIVFFAKFCQKKNIFLEGIYTHYANIEDALDPSFAMEQLEVFKKALQLLKQARIEIPLKHTACSAATILFSQTYFNLVRVGISLYGLWPSKETKISAQNSLELKPVLSWKTKIAQIKRVEKGESVGYGRTWWATRKSKIAVLPVGYWDGYDRKLSNSGRVLIHGQFAPVVGRVCMNMIMVDVTDISGVGLEDEVVLLGKQGKNEVTAEELAEKIGTINYEVVTRINPLLSRKVV</sequence>
<evidence type="ECO:0000256" key="3">
    <source>
        <dbReference type="ARBA" id="ARBA00023235"/>
    </source>
</evidence>
<dbReference type="AlphaFoldDB" id="A0A2M8L2U0"/>
<dbReference type="InterPro" id="IPR011079">
    <property type="entry name" value="Ala_racemase_C"/>
</dbReference>
<dbReference type="Pfam" id="PF01168">
    <property type="entry name" value="Ala_racemase_N"/>
    <property type="match status" value="1"/>
</dbReference>
<protein>
    <recommendedName>
        <fullName evidence="4">Alanine racemase</fullName>
        <ecNumber evidence="4">5.1.1.1</ecNumber>
    </recommendedName>
</protein>
<dbReference type="GO" id="GO:0030170">
    <property type="term" value="F:pyridoxal phosphate binding"/>
    <property type="evidence" value="ECO:0007669"/>
    <property type="project" value="UniProtKB-UniRule"/>
</dbReference>
<dbReference type="SUPFAM" id="SSF50621">
    <property type="entry name" value="Alanine racemase C-terminal domain-like"/>
    <property type="match status" value="1"/>
</dbReference>
<dbReference type="EMBL" id="PFEK01000066">
    <property type="protein sequence ID" value="PJE67254.1"/>
    <property type="molecule type" value="Genomic_DNA"/>
</dbReference>
<dbReference type="InterPro" id="IPR020622">
    <property type="entry name" value="Ala_racemase_pyridoxalP-BS"/>
</dbReference>
<feature type="domain" description="Alanine racemase C-terminal" evidence="7">
    <location>
        <begin position="241"/>
        <end position="369"/>
    </location>
</feature>
<dbReference type="GO" id="GO:0005829">
    <property type="term" value="C:cytosol"/>
    <property type="evidence" value="ECO:0007669"/>
    <property type="project" value="TreeGrafter"/>
</dbReference>
<dbReference type="CDD" id="cd00430">
    <property type="entry name" value="PLPDE_III_AR"/>
    <property type="match status" value="1"/>
</dbReference>
<evidence type="ECO:0000256" key="2">
    <source>
        <dbReference type="ARBA" id="ARBA00022898"/>
    </source>
</evidence>
<dbReference type="UniPathway" id="UPA00042">
    <property type="reaction ID" value="UER00497"/>
</dbReference>
<evidence type="ECO:0000259" key="7">
    <source>
        <dbReference type="SMART" id="SM01005"/>
    </source>
</evidence>
<evidence type="ECO:0000256" key="5">
    <source>
        <dbReference type="PIRSR" id="PIRSR600821-50"/>
    </source>
</evidence>
<dbReference type="HAMAP" id="MF_01201">
    <property type="entry name" value="Ala_racemase"/>
    <property type="match status" value="1"/>
</dbReference>
<dbReference type="Proteomes" id="UP000231474">
    <property type="component" value="Unassembled WGS sequence"/>
</dbReference>
<name>A0A2M8L2U0_9BACT</name>
<comment type="caution">
    <text evidence="8">The sequence shown here is derived from an EMBL/GenBank/DDBJ whole genome shotgun (WGS) entry which is preliminary data.</text>
</comment>
<dbReference type="PRINTS" id="PR00992">
    <property type="entry name" value="ALARACEMASE"/>
</dbReference>
<evidence type="ECO:0000313" key="8">
    <source>
        <dbReference type="EMBL" id="PJE67254.1"/>
    </source>
</evidence>
<comment type="pathway">
    <text evidence="4">Amino-acid biosynthesis; D-alanine biosynthesis; D-alanine from L-alanine: step 1/1.</text>
</comment>
<feature type="modified residue" description="N6-(pyridoxal phosphate)lysine" evidence="4 5">
    <location>
        <position position="38"/>
    </location>
</feature>
<dbReference type="GO" id="GO:0008784">
    <property type="term" value="F:alanine racemase activity"/>
    <property type="evidence" value="ECO:0007669"/>
    <property type="project" value="UniProtKB-UniRule"/>
</dbReference>
<gene>
    <name evidence="8" type="primary">alr</name>
    <name evidence="8" type="ORF">COU95_03435</name>
</gene>
<dbReference type="Gene3D" id="3.20.20.10">
    <property type="entry name" value="Alanine racemase"/>
    <property type="match status" value="1"/>
</dbReference>
<evidence type="ECO:0000313" key="9">
    <source>
        <dbReference type="Proteomes" id="UP000231474"/>
    </source>
</evidence>
<comment type="function">
    <text evidence="4">Catalyzes the interconversion of L-alanine and D-alanine. May also act on other amino acids.</text>
</comment>
<feature type="active site" description="Proton acceptor; specific for L-alanine" evidence="4">
    <location>
        <position position="262"/>
    </location>
</feature>
<dbReference type="Pfam" id="PF00842">
    <property type="entry name" value="Ala_racemase_C"/>
    <property type="match status" value="1"/>
</dbReference>
<dbReference type="PROSITE" id="PS00395">
    <property type="entry name" value="ALANINE_RACEMASE"/>
    <property type="match status" value="1"/>
</dbReference>
<proteinExistence type="inferred from homology"/>
<feature type="binding site" evidence="4 6">
    <location>
        <position position="129"/>
    </location>
    <ligand>
        <name>substrate</name>
    </ligand>
</feature>
<keyword evidence="2 4" id="KW-0663">Pyridoxal phosphate</keyword>
<feature type="binding site" evidence="4 6">
    <location>
        <position position="310"/>
    </location>
    <ligand>
        <name>substrate</name>
    </ligand>
</feature>
<dbReference type="SUPFAM" id="SSF51419">
    <property type="entry name" value="PLP-binding barrel"/>
    <property type="match status" value="1"/>
</dbReference>
<dbReference type="InterPro" id="IPR029066">
    <property type="entry name" value="PLP-binding_barrel"/>
</dbReference>
<dbReference type="EC" id="5.1.1.1" evidence="4"/>
<dbReference type="InterPro" id="IPR000821">
    <property type="entry name" value="Ala_racemase"/>
</dbReference>
<dbReference type="PANTHER" id="PTHR30511">
    <property type="entry name" value="ALANINE RACEMASE"/>
    <property type="match status" value="1"/>
</dbReference>
<comment type="cofactor">
    <cofactor evidence="1 4 5">
        <name>pyridoxal 5'-phosphate</name>
        <dbReference type="ChEBI" id="CHEBI:597326"/>
    </cofactor>
</comment>
<dbReference type="SMART" id="SM01005">
    <property type="entry name" value="Ala_racemase_C"/>
    <property type="match status" value="1"/>
</dbReference>
<dbReference type="NCBIfam" id="TIGR00492">
    <property type="entry name" value="alr"/>
    <property type="match status" value="1"/>
</dbReference>
<evidence type="ECO:0000256" key="6">
    <source>
        <dbReference type="PIRSR" id="PIRSR600821-52"/>
    </source>
</evidence>
<dbReference type="PANTHER" id="PTHR30511:SF0">
    <property type="entry name" value="ALANINE RACEMASE, CATABOLIC-RELATED"/>
    <property type="match status" value="1"/>
</dbReference>
<dbReference type="Gene3D" id="2.40.37.10">
    <property type="entry name" value="Lyase, Ornithine Decarboxylase, Chain A, domain 1"/>
    <property type="match status" value="1"/>
</dbReference>
<dbReference type="GO" id="GO:0030632">
    <property type="term" value="P:D-alanine biosynthetic process"/>
    <property type="evidence" value="ECO:0007669"/>
    <property type="project" value="UniProtKB-UniRule"/>
</dbReference>
<evidence type="ECO:0000256" key="4">
    <source>
        <dbReference type="HAMAP-Rule" id="MF_01201"/>
    </source>
</evidence>
<organism evidence="8 9">
    <name type="scientific">Candidatus Shapirobacteria bacterium CG10_big_fil_rev_8_21_14_0_10_40_9</name>
    <dbReference type="NCBI Taxonomy" id="1974888"/>
    <lineage>
        <taxon>Bacteria</taxon>
        <taxon>Candidatus Shapironibacteriota</taxon>
    </lineage>
</organism>
<dbReference type="InterPro" id="IPR009006">
    <property type="entry name" value="Ala_racemase/Decarboxylase_C"/>
</dbReference>
<dbReference type="FunFam" id="3.20.20.10:FF:000002">
    <property type="entry name" value="Alanine racemase"/>
    <property type="match status" value="1"/>
</dbReference>
<dbReference type="InterPro" id="IPR001608">
    <property type="entry name" value="Ala_racemase_N"/>
</dbReference>
<comment type="catalytic activity">
    <reaction evidence="4">
        <text>L-alanine = D-alanine</text>
        <dbReference type="Rhea" id="RHEA:20249"/>
        <dbReference type="ChEBI" id="CHEBI:57416"/>
        <dbReference type="ChEBI" id="CHEBI:57972"/>
        <dbReference type="EC" id="5.1.1.1"/>
    </reaction>
</comment>
<keyword evidence="3 4" id="KW-0413">Isomerase</keyword>
<accession>A0A2M8L2U0</accession>
<feature type="active site" description="Proton acceptor; specific for D-alanine" evidence="4">
    <location>
        <position position="38"/>
    </location>
</feature>
<reference evidence="9" key="1">
    <citation type="submission" date="2017-09" db="EMBL/GenBank/DDBJ databases">
        <title>Depth-based differentiation of microbial function through sediment-hosted aquifers and enrichment of novel symbionts in the deep terrestrial subsurface.</title>
        <authorList>
            <person name="Probst A.J."/>
            <person name="Ladd B."/>
            <person name="Jarett J.K."/>
            <person name="Geller-Mcgrath D.E."/>
            <person name="Sieber C.M.K."/>
            <person name="Emerson J.B."/>
            <person name="Anantharaman K."/>
            <person name="Thomas B.C."/>
            <person name="Malmstrom R."/>
            <person name="Stieglmeier M."/>
            <person name="Klingl A."/>
            <person name="Woyke T."/>
            <person name="Ryan C.M."/>
            <person name="Banfield J.F."/>
        </authorList>
    </citation>
    <scope>NUCLEOTIDE SEQUENCE [LARGE SCALE GENOMIC DNA]</scope>
</reference>
<comment type="similarity">
    <text evidence="4">Belongs to the alanine racemase family.</text>
</comment>